<gene>
    <name evidence="5" type="ORF">MSYG_0460</name>
</gene>
<proteinExistence type="predicted"/>
<evidence type="ECO:0000256" key="2">
    <source>
        <dbReference type="ARBA" id="ARBA00022490"/>
    </source>
</evidence>
<keyword evidence="3" id="KW-0271">Exosome</keyword>
<sequence length="219" mass="23215">MLHDRALLLPGQPLPLAQGARVQAGDGTYAYGDYVMASRIGYAADSPPGTVRVQGTRPPLVLPRPESVVLGRVTRVTPRQATISILVVDGQPCGGAQAASVGARTNHAAGEGIDGSEFQGLVRAQDVRTTDKDNVVLSECFRPGDIVRAVVLSLGDARSYYLSTARNDLGVVHATGGRTANGGWAPARHTLQPISWREMADPVTGAVERRKCAKPEWLN</sequence>
<evidence type="ECO:0000256" key="1">
    <source>
        <dbReference type="ARBA" id="ARBA00004604"/>
    </source>
</evidence>
<accession>A0A1M8A119</accession>
<keyword evidence="6" id="KW-1185">Reference proteome</keyword>
<evidence type="ECO:0000259" key="4">
    <source>
        <dbReference type="Pfam" id="PF10447"/>
    </source>
</evidence>
<dbReference type="VEuPathDB" id="FungiDB:MSYG_0460"/>
<dbReference type="OrthoDB" id="440760at2759"/>
<dbReference type="AlphaFoldDB" id="A0A1M8A119"/>
<dbReference type="EMBL" id="LT671821">
    <property type="protein sequence ID" value="SHO76125.1"/>
    <property type="molecule type" value="Genomic_DNA"/>
</dbReference>
<dbReference type="PANTHER" id="PTHR12686:SF8">
    <property type="entry name" value="EXOSOME COMPLEX COMPONENT CSL4"/>
    <property type="match status" value="1"/>
</dbReference>
<dbReference type="GO" id="GO:0003723">
    <property type="term" value="F:RNA binding"/>
    <property type="evidence" value="ECO:0007669"/>
    <property type="project" value="InterPro"/>
</dbReference>
<comment type="subcellular location">
    <subcellularLocation>
        <location evidence="1">Nucleus</location>
        <location evidence="1">Nucleolus</location>
    </subcellularLocation>
</comment>
<dbReference type="InterPro" id="IPR039771">
    <property type="entry name" value="Csl4"/>
</dbReference>
<dbReference type="PANTHER" id="PTHR12686">
    <property type="entry name" value="3'-5' EXORIBONUCLEASE CSL4-RELATED"/>
    <property type="match status" value="1"/>
</dbReference>
<name>A0A1M8A119_MALS4</name>
<dbReference type="GO" id="GO:0000176">
    <property type="term" value="C:nuclear exosome (RNase complex)"/>
    <property type="evidence" value="ECO:0007669"/>
    <property type="project" value="TreeGrafter"/>
</dbReference>
<dbReference type="Pfam" id="PF10447">
    <property type="entry name" value="EXOSC1"/>
    <property type="match status" value="1"/>
</dbReference>
<dbReference type="GO" id="GO:0005737">
    <property type="term" value="C:cytoplasm"/>
    <property type="evidence" value="ECO:0007669"/>
    <property type="project" value="TreeGrafter"/>
</dbReference>
<dbReference type="STRING" id="1230383.A0A1M8A119"/>
<protein>
    <submittedName>
        <fullName evidence="5">Similar to S.cerevisiae protein CSL4 (Exosome non-catalytic core component)</fullName>
    </submittedName>
</protein>
<dbReference type="InterPro" id="IPR019495">
    <property type="entry name" value="EXOSC1_C"/>
</dbReference>
<evidence type="ECO:0000313" key="5">
    <source>
        <dbReference type="EMBL" id="SHO76125.1"/>
    </source>
</evidence>
<evidence type="ECO:0000313" key="6">
    <source>
        <dbReference type="Proteomes" id="UP000186303"/>
    </source>
</evidence>
<organism evidence="5 6">
    <name type="scientific">Malassezia sympodialis (strain ATCC 42132)</name>
    <name type="common">Atopic eczema-associated yeast</name>
    <dbReference type="NCBI Taxonomy" id="1230383"/>
    <lineage>
        <taxon>Eukaryota</taxon>
        <taxon>Fungi</taxon>
        <taxon>Dikarya</taxon>
        <taxon>Basidiomycota</taxon>
        <taxon>Ustilaginomycotina</taxon>
        <taxon>Malasseziomycetes</taxon>
        <taxon>Malasseziales</taxon>
        <taxon>Malasseziaceae</taxon>
        <taxon>Malassezia</taxon>
    </lineage>
</organism>
<dbReference type="OMA" id="PMVPVGW"/>
<reference evidence="6" key="1">
    <citation type="journal article" date="2017" name="Nucleic Acids Res.">
        <title>Proteogenomics produces comprehensive and highly accurate protein-coding gene annotation in a complete genome assembly of Malassezia sympodialis.</title>
        <authorList>
            <person name="Zhu Y."/>
            <person name="Engstroem P.G."/>
            <person name="Tellgren-Roth C."/>
            <person name="Baudo C.D."/>
            <person name="Kennell J.C."/>
            <person name="Sun S."/>
            <person name="Billmyre R.B."/>
            <person name="Schroeder M.S."/>
            <person name="Andersson A."/>
            <person name="Holm T."/>
            <person name="Sigurgeirsson B."/>
            <person name="Wu G."/>
            <person name="Sankaranarayanan S.R."/>
            <person name="Siddharthan R."/>
            <person name="Sanyal K."/>
            <person name="Lundeberg J."/>
            <person name="Nystedt B."/>
            <person name="Boekhout T."/>
            <person name="Dawson T.L. Jr."/>
            <person name="Heitman J."/>
            <person name="Scheynius A."/>
            <person name="Lehtioe J."/>
        </authorList>
    </citation>
    <scope>NUCLEOTIDE SEQUENCE [LARGE SCALE GENOMIC DNA]</scope>
    <source>
        <strain evidence="6">ATCC 42132</strain>
    </source>
</reference>
<keyword evidence="2" id="KW-0963">Cytoplasm</keyword>
<feature type="domain" description="Exosome complex component CSL4 C-terminal" evidence="4">
    <location>
        <begin position="62"/>
        <end position="154"/>
    </location>
</feature>
<dbReference type="InterPro" id="IPR012340">
    <property type="entry name" value="NA-bd_OB-fold"/>
</dbReference>
<dbReference type="GO" id="GO:0006396">
    <property type="term" value="P:RNA processing"/>
    <property type="evidence" value="ECO:0007669"/>
    <property type="project" value="InterPro"/>
</dbReference>
<evidence type="ECO:0000256" key="3">
    <source>
        <dbReference type="ARBA" id="ARBA00022835"/>
    </source>
</evidence>
<dbReference type="GO" id="GO:0005730">
    <property type="term" value="C:nucleolus"/>
    <property type="evidence" value="ECO:0007669"/>
    <property type="project" value="UniProtKB-SubCell"/>
</dbReference>
<dbReference type="SUPFAM" id="SSF50249">
    <property type="entry name" value="Nucleic acid-binding proteins"/>
    <property type="match status" value="1"/>
</dbReference>
<dbReference type="Proteomes" id="UP000186303">
    <property type="component" value="Chromosome 1"/>
</dbReference>
<dbReference type="Gene3D" id="2.40.50.140">
    <property type="entry name" value="Nucleic acid-binding proteins"/>
    <property type="match status" value="1"/>
</dbReference>